<reference evidence="2" key="1">
    <citation type="submission" date="2019-11" db="EMBL/GenBank/DDBJ databases">
        <authorList>
            <person name="Jee S."/>
        </authorList>
    </citation>
    <scope>NUCLEOTIDE SEQUENCE [LARGE SCALE GENOMIC DNA]</scope>
    <source>
        <strain evidence="2">PZ1</strain>
    </source>
</reference>
<sequence length="64" mass="6831">MMNQTQGIDMIAEIVGKKLDIAGDETRRLAITGALSGMTQAFYSRQQPPAEMDTAGDHDTCSAA</sequence>
<proteinExistence type="predicted"/>
<protein>
    <submittedName>
        <fullName evidence="1">Uncharacterized protein</fullName>
    </submittedName>
</protein>
<dbReference type="AlphaFoldDB" id="A0AAP9LDZ4"/>
<organism evidence="1 2">
    <name type="scientific">Pectobacterium parvum</name>
    <dbReference type="NCBI Taxonomy" id="2778550"/>
    <lineage>
        <taxon>Bacteria</taxon>
        <taxon>Pseudomonadati</taxon>
        <taxon>Pseudomonadota</taxon>
        <taxon>Gammaproteobacteria</taxon>
        <taxon>Enterobacterales</taxon>
        <taxon>Pectobacteriaceae</taxon>
        <taxon>Pectobacterium</taxon>
    </lineage>
</organism>
<name>A0AAP9LDZ4_9GAMM</name>
<dbReference type="RefSeq" id="WP_161547037.1">
    <property type="nucleotide sequence ID" value="NZ_CP046377.1"/>
</dbReference>
<dbReference type="Proteomes" id="UP000464054">
    <property type="component" value="Chromosome"/>
</dbReference>
<evidence type="ECO:0000313" key="2">
    <source>
        <dbReference type="Proteomes" id="UP000464054"/>
    </source>
</evidence>
<dbReference type="EMBL" id="CP046377">
    <property type="protein sequence ID" value="QHQ25872.1"/>
    <property type="molecule type" value="Genomic_DNA"/>
</dbReference>
<evidence type="ECO:0000313" key="1">
    <source>
        <dbReference type="EMBL" id="QHQ25872.1"/>
    </source>
</evidence>
<gene>
    <name evidence="1" type="ORF">GMX10_18935</name>
</gene>
<accession>A0AAP9LDZ4</accession>